<dbReference type="AlphaFoldDB" id="A0A6G9ZI50"/>
<accession>A0A6G9ZI50</accession>
<gene>
    <name evidence="2" type="ORF">F6W96_39820</name>
</gene>
<reference evidence="2 3" key="1">
    <citation type="journal article" date="2019" name="ACS Chem. Biol.">
        <title>Identification and Mobilization of a Cryptic Antibiotic Biosynthesis Gene Locus from a Human-Pathogenic Nocardia Isolate.</title>
        <authorList>
            <person name="Herisse M."/>
            <person name="Ishida K."/>
            <person name="Porter J.L."/>
            <person name="Howden B."/>
            <person name="Hertweck C."/>
            <person name="Stinear T.P."/>
            <person name="Pidot S.J."/>
        </authorList>
    </citation>
    <scope>NUCLEOTIDE SEQUENCE [LARGE SCALE GENOMIC DNA]</scope>
    <source>
        <strain evidence="2 3">AUSMDU00012715</strain>
    </source>
</reference>
<evidence type="ECO:0000256" key="1">
    <source>
        <dbReference type="SAM" id="Coils"/>
    </source>
</evidence>
<protein>
    <submittedName>
        <fullName evidence="2">Uncharacterized protein</fullName>
    </submittedName>
</protein>
<keyword evidence="1" id="KW-0175">Coiled coil</keyword>
<feature type="coiled-coil region" evidence="1">
    <location>
        <begin position="81"/>
        <end position="111"/>
    </location>
</feature>
<evidence type="ECO:0000313" key="2">
    <source>
        <dbReference type="EMBL" id="QIS24756.1"/>
    </source>
</evidence>
<name>A0A6G9ZI50_9NOCA</name>
<proteinExistence type="predicted"/>
<organism evidence="2 3">
    <name type="scientific">Nocardia terpenica</name>
    <dbReference type="NCBI Taxonomy" id="455432"/>
    <lineage>
        <taxon>Bacteria</taxon>
        <taxon>Bacillati</taxon>
        <taxon>Actinomycetota</taxon>
        <taxon>Actinomycetes</taxon>
        <taxon>Mycobacteriales</taxon>
        <taxon>Nocardiaceae</taxon>
        <taxon>Nocardia</taxon>
    </lineage>
</organism>
<dbReference type="Proteomes" id="UP000500953">
    <property type="component" value="Chromosome"/>
</dbReference>
<sequence>MAITDEQRLRTEQRIRTAIDRLLRGDIPPGGSCDTKTLATESGVSRAALYRTYAHLREEFEQRRDHIHDQGKRPDPRAAQIERLKTEVTKLKDLLTQANSTIEELTSLRSQALSRLAAQHEEILRLRATPPPNLTRLPAPRTKVIGPC</sequence>
<dbReference type="EMBL" id="CP046173">
    <property type="protein sequence ID" value="QIS24756.1"/>
    <property type="molecule type" value="Genomic_DNA"/>
</dbReference>
<evidence type="ECO:0000313" key="3">
    <source>
        <dbReference type="Proteomes" id="UP000500953"/>
    </source>
</evidence>